<proteinExistence type="predicted"/>
<gene>
    <name evidence="1" type="ORF">H4F99_02280</name>
</gene>
<reference evidence="1 2" key="1">
    <citation type="submission" date="2020-07" db="EMBL/GenBank/DDBJ databases">
        <authorList>
            <person name="Xu S."/>
            <person name="Li A."/>
        </authorList>
    </citation>
    <scope>NUCLEOTIDE SEQUENCE [LARGE SCALE GENOMIC DNA]</scope>
    <source>
        <strain evidence="1 2">SG-8</strain>
    </source>
</reference>
<evidence type="ECO:0000313" key="1">
    <source>
        <dbReference type="EMBL" id="MBB1087312.1"/>
    </source>
</evidence>
<sequence length="316" mass="34039">MRSHLEARAAAGDDHARLLLALMVRPDDVRFDGDPEAWAKARAEALREVAAALPDDPLVAWLEAQACGPGMGCDRLSALERLAALDPGNAAVWWALADEARRWKDPAAVDHFLALAAASERVSMPGGTLGPVYADVLGGMVAPPLDPALRAQAVSELGLSGLPADIDVVLLYGAVYAGLMEAVFSPNLVSVSQLCGAPASPDRRASCRANMELLASGDSLLMQRMGLTMLVRATEGSPRAAVWRERLRQHYWTQELALRQGWFNDPRFVILRAYDGEIAALERYLRLNGFSDPPDDWLPRDPGQRALVTGNAEAAG</sequence>
<comment type="caution">
    <text evidence="1">The sequence shown here is derived from an EMBL/GenBank/DDBJ whole genome shotgun (WGS) entry which is preliminary data.</text>
</comment>
<protein>
    <submittedName>
        <fullName evidence="1">Uncharacterized protein</fullName>
    </submittedName>
</protein>
<dbReference type="EMBL" id="JACHTE010000001">
    <property type="protein sequence ID" value="MBB1087312.1"/>
    <property type="molecule type" value="Genomic_DNA"/>
</dbReference>
<accession>A0A7W3U1P8</accession>
<dbReference type="AlphaFoldDB" id="A0A7W3U1P8"/>
<dbReference type="RefSeq" id="WP_182668081.1">
    <property type="nucleotide sequence ID" value="NZ_JACHTE010000001.1"/>
</dbReference>
<keyword evidence="2" id="KW-1185">Reference proteome</keyword>
<evidence type="ECO:0000313" key="2">
    <source>
        <dbReference type="Proteomes" id="UP000552587"/>
    </source>
</evidence>
<name>A0A7W3U1P8_9GAMM</name>
<dbReference type="Proteomes" id="UP000552587">
    <property type="component" value="Unassembled WGS sequence"/>
</dbReference>
<organism evidence="1 2">
    <name type="scientific">Marilutibacter penaei</name>
    <dbReference type="NCBI Taxonomy" id="2759900"/>
    <lineage>
        <taxon>Bacteria</taxon>
        <taxon>Pseudomonadati</taxon>
        <taxon>Pseudomonadota</taxon>
        <taxon>Gammaproteobacteria</taxon>
        <taxon>Lysobacterales</taxon>
        <taxon>Lysobacteraceae</taxon>
        <taxon>Marilutibacter</taxon>
    </lineage>
</organism>